<feature type="transmembrane region" description="Helical" evidence="5">
    <location>
        <begin position="56"/>
        <end position="74"/>
    </location>
</feature>
<dbReference type="EMBL" id="SHKL01000001">
    <property type="protein sequence ID" value="RZT87755.1"/>
    <property type="molecule type" value="Genomic_DNA"/>
</dbReference>
<evidence type="ECO:0000256" key="2">
    <source>
        <dbReference type="ARBA" id="ARBA00022692"/>
    </source>
</evidence>
<dbReference type="AlphaFoldDB" id="A0A4Q7V0X5"/>
<proteinExistence type="predicted"/>
<keyword evidence="7" id="KW-1185">Reference proteome</keyword>
<dbReference type="Proteomes" id="UP000291591">
    <property type="component" value="Unassembled WGS sequence"/>
</dbReference>
<dbReference type="RefSeq" id="WP_130291859.1">
    <property type="nucleotide sequence ID" value="NZ_SHKL01000001.1"/>
</dbReference>
<protein>
    <submittedName>
        <fullName evidence="6">DoxX-like protein</fullName>
    </submittedName>
</protein>
<dbReference type="OrthoDB" id="3576439at2"/>
<comment type="subcellular location">
    <subcellularLocation>
        <location evidence="1">Membrane</location>
        <topology evidence="1">Multi-pass membrane protein</topology>
    </subcellularLocation>
</comment>
<accession>A0A4Q7V0X5</accession>
<evidence type="ECO:0000256" key="5">
    <source>
        <dbReference type="SAM" id="Phobius"/>
    </source>
</evidence>
<dbReference type="Pfam" id="PF13564">
    <property type="entry name" value="DoxX_2"/>
    <property type="match status" value="1"/>
</dbReference>
<name>A0A4Q7V0X5_PSEST</name>
<evidence type="ECO:0000313" key="6">
    <source>
        <dbReference type="EMBL" id="RZT87755.1"/>
    </source>
</evidence>
<comment type="caution">
    <text evidence="6">The sequence shown here is derived from an EMBL/GenBank/DDBJ whole genome shotgun (WGS) entry which is preliminary data.</text>
</comment>
<feature type="transmembrane region" description="Helical" evidence="5">
    <location>
        <begin position="17"/>
        <end position="36"/>
    </location>
</feature>
<keyword evidence="2 5" id="KW-0812">Transmembrane</keyword>
<feature type="transmembrane region" description="Helical" evidence="5">
    <location>
        <begin position="81"/>
        <end position="98"/>
    </location>
</feature>
<gene>
    <name evidence="6" type="ORF">EV383_4681</name>
</gene>
<evidence type="ECO:0000256" key="1">
    <source>
        <dbReference type="ARBA" id="ARBA00004141"/>
    </source>
</evidence>
<keyword evidence="3 5" id="KW-1133">Transmembrane helix</keyword>
<feature type="transmembrane region" description="Helical" evidence="5">
    <location>
        <begin position="104"/>
        <end position="122"/>
    </location>
</feature>
<dbReference type="InterPro" id="IPR032808">
    <property type="entry name" value="DoxX"/>
</dbReference>
<evidence type="ECO:0000256" key="4">
    <source>
        <dbReference type="ARBA" id="ARBA00023136"/>
    </source>
</evidence>
<evidence type="ECO:0000313" key="7">
    <source>
        <dbReference type="Proteomes" id="UP000291591"/>
    </source>
</evidence>
<evidence type="ECO:0000256" key="3">
    <source>
        <dbReference type="ARBA" id="ARBA00022989"/>
    </source>
</evidence>
<sequence>MSVTTTRPARSTTATRALWTAQILLGLFLIVASAGPKLFGETSAVEIFTQIGIGQWFRYLVGVLELLGGVGLLIRRSAGAAALGLVGLMIGAAFTQAFVLHGGLLVLTPIVIGVIVGVIAWARRGEIRGLLG</sequence>
<organism evidence="6 7">
    <name type="scientific">Pseudonocardia sediminis</name>
    <dbReference type="NCBI Taxonomy" id="1397368"/>
    <lineage>
        <taxon>Bacteria</taxon>
        <taxon>Bacillati</taxon>
        <taxon>Actinomycetota</taxon>
        <taxon>Actinomycetes</taxon>
        <taxon>Pseudonocardiales</taxon>
        <taxon>Pseudonocardiaceae</taxon>
        <taxon>Pseudonocardia</taxon>
    </lineage>
</organism>
<reference evidence="6 7" key="1">
    <citation type="submission" date="2019-02" db="EMBL/GenBank/DDBJ databases">
        <title>Sequencing the genomes of 1000 actinobacteria strains.</title>
        <authorList>
            <person name="Klenk H.-P."/>
        </authorList>
    </citation>
    <scope>NUCLEOTIDE SEQUENCE [LARGE SCALE GENOMIC DNA]</scope>
    <source>
        <strain evidence="6 7">DSM 45779</strain>
    </source>
</reference>
<keyword evidence="4 5" id="KW-0472">Membrane</keyword>
<dbReference type="GO" id="GO:0016020">
    <property type="term" value="C:membrane"/>
    <property type="evidence" value="ECO:0007669"/>
    <property type="project" value="UniProtKB-SubCell"/>
</dbReference>